<protein>
    <submittedName>
        <fullName evidence="1 2">Uncharacterized protein</fullName>
    </submittedName>
</protein>
<dbReference type="AlphaFoldDB" id="A0A072TZZ3"/>
<reference evidence="2" key="3">
    <citation type="submission" date="2015-04" db="UniProtKB">
        <authorList>
            <consortium name="EnsemblPlants"/>
        </authorList>
    </citation>
    <scope>IDENTIFICATION</scope>
    <source>
        <strain evidence="2">cv. Jemalong A17</strain>
    </source>
</reference>
<sequence>MGKLAHCLYTIGGRRVGVRKLRKFNLSLVGKWCWKMLVDKEGLWYQVLKARHGEEEGRLKEGGMDSSLWWRMISGVCSRGVGMGVGSWFEDNDCRIVGGGSSTFIWTNDWVGGVSLRVRFPKLFSLAKKGGTVDAPPGRGMFDDVWHRQAPLEVAWHLLRCPQFGSRSSALVRAPCEVTAFFSHLP</sequence>
<evidence type="ECO:0000313" key="1">
    <source>
        <dbReference type="EMBL" id="KEH22761.1"/>
    </source>
</evidence>
<reference evidence="1 3" key="2">
    <citation type="journal article" date="2014" name="BMC Genomics">
        <title>An improved genome release (version Mt4.0) for the model legume Medicago truncatula.</title>
        <authorList>
            <person name="Tang H."/>
            <person name="Krishnakumar V."/>
            <person name="Bidwell S."/>
            <person name="Rosen B."/>
            <person name="Chan A."/>
            <person name="Zhou S."/>
            <person name="Gentzbittel L."/>
            <person name="Childs K.L."/>
            <person name="Yandell M."/>
            <person name="Gundlach H."/>
            <person name="Mayer K.F."/>
            <person name="Schwartz D.C."/>
            <person name="Town C.D."/>
        </authorList>
    </citation>
    <scope>GENOME REANNOTATION</scope>
    <source>
        <strain evidence="1">A17</strain>
        <strain evidence="2 3">cv. Jemalong A17</strain>
    </source>
</reference>
<organism evidence="1 3">
    <name type="scientific">Medicago truncatula</name>
    <name type="common">Barrel medic</name>
    <name type="synonym">Medicago tribuloides</name>
    <dbReference type="NCBI Taxonomy" id="3880"/>
    <lineage>
        <taxon>Eukaryota</taxon>
        <taxon>Viridiplantae</taxon>
        <taxon>Streptophyta</taxon>
        <taxon>Embryophyta</taxon>
        <taxon>Tracheophyta</taxon>
        <taxon>Spermatophyta</taxon>
        <taxon>Magnoliopsida</taxon>
        <taxon>eudicotyledons</taxon>
        <taxon>Gunneridae</taxon>
        <taxon>Pentapetalae</taxon>
        <taxon>rosids</taxon>
        <taxon>fabids</taxon>
        <taxon>Fabales</taxon>
        <taxon>Fabaceae</taxon>
        <taxon>Papilionoideae</taxon>
        <taxon>50 kb inversion clade</taxon>
        <taxon>NPAAA clade</taxon>
        <taxon>Hologalegina</taxon>
        <taxon>IRL clade</taxon>
        <taxon>Trifolieae</taxon>
        <taxon>Medicago</taxon>
    </lineage>
</organism>
<name>A0A072TZZ3_MEDTR</name>
<reference evidence="1 3" key="1">
    <citation type="journal article" date="2011" name="Nature">
        <title>The Medicago genome provides insight into the evolution of rhizobial symbioses.</title>
        <authorList>
            <person name="Young N.D."/>
            <person name="Debelle F."/>
            <person name="Oldroyd G.E."/>
            <person name="Geurts R."/>
            <person name="Cannon S.B."/>
            <person name="Udvardi M.K."/>
            <person name="Benedito V.A."/>
            <person name="Mayer K.F."/>
            <person name="Gouzy J."/>
            <person name="Schoof H."/>
            <person name="Van de Peer Y."/>
            <person name="Proost S."/>
            <person name="Cook D.R."/>
            <person name="Meyers B.C."/>
            <person name="Spannagl M."/>
            <person name="Cheung F."/>
            <person name="De Mita S."/>
            <person name="Krishnakumar V."/>
            <person name="Gundlach H."/>
            <person name="Zhou S."/>
            <person name="Mudge J."/>
            <person name="Bharti A.K."/>
            <person name="Murray J.D."/>
            <person name="Naoumkina M.A."/>
            <person name="Rosen B."/>
            <person name="Silverstein K.A."/>
            <person name="Tang H."/>
            <person name="Rombauts S."/>
            <person name="Zhao P.X."/>
            <person name="Zhou P."/>
            <person name="Barbe V."/>
            <person name="Bardou P."/>
            <person name="Bechner M."/>
            <person name="Bellec A."/>
            <person name="Berger A."/>
            <person name="Berges H."/>
            <person name="Bidwell S."/>
            <person name="Bisseling T."/>
            <person name="Choisne N."/>
            <person name="Couloux A."/>
            <person name="Denny R."/>
            <person name="Deshpande S."/>
            <person name="Dai X."/>
            <person name="Doyle J.J."/>
            <person name="Dudez A.M."/>
            <person name="Farmer A.D."/>
            <person name="Fouteau S."/>
            <person name="Franken C."/>
            <person name="Gibelin C."/>
            <person name="Gish J."/>
            <person name="Goldstein S."/>
            <person name="Gonzalez A.J."/>
            <person name="Green P.J."/>
            <person name="Hallab A."/>
            <person name="Hartog M."/>
            <person name="Hua A."/>
            <person name="Humphray S.J."/>
            <person name="Jeong D.H."/>
            <person name="Jing Y."/>
            <person name="Jocker A."/>
            <person name="Kenton S.M."/>
            <person name="Kim D.J."/>
            <person name="Klee K."/>
            <person name="Lai H."/>
            <person name="Lang C."/>
            <person name="Lin S."/>
            <person name="Macmil S.L."/>
            <person name="Magdelenat G."/>
            <person name="Matthews L."/>
            <person name="McCorrison J."/>
            <person name="Monaghan E.L."/>
            <person name="Mun J.H."/>
            <person name="Najar F.Z."/>
            <person name="Nicholson C."/>
            <person name="Noirot C."/>
            <person name="O'Bleness M."/>
            <person name="Paule C.R."/>
            <person name="Poulain J."/>
            <person name="Prion F."/>
            <person name="Qin B."/>
            <person name="Qu C."/>
            <person name="Retzel E.F."/>
            <person name="Riddle C."/>
            <person name="Sallet E."/>
            <person name="Samain S."/>
            <person name="Samson N."/>
            <person name="Sanders I."/>
            <person name="Saurat O."/>
            <person name="Scarpelli C."/>
            <person name="Schiex T."/>
            <person name="Segurens B."/>
            <person name="Severin A.J."/>
            <person name="Sherrier D.J."/>
            <person name="Shi R."/>
            <person name="Sims S."/>
            <person name="Singer S.R."/>
            <person name="Sinharoy S."/>
            <person name="Sterck L."/>
            <person name="Viollet A."/>
            <person name="Wang B.B."/>
            <person name="Wang K."/>
            <person name="Wang M."/>
            <person name="Wang X."/>
            <person name="Warfsmann J."/>
            <person name="Weissenbach J."/>
            <person name="White D.D."/>
            <person name="White J.D."/>
            <person name="Wiley G.B."/>
            <person name="Wincker P."/>
            <person name="Xing Y."/>
            <person name="Yang L."/>
            <person name="Yao Z."/>
            <person name="Ying F."/>
            <person name="Zhai J."/>
            <person name="Zhou L."/>
            <person name="Zuber A."/>
            <person name="Denarie J."/>
            <person name="Dixon R.A."/>
            <person name="May G.D."/>
            <person name="Schwartz D.C."/>
            <person name="Rogers J."/>
            <person name="Quetier F."/>
            <person name="Town C.D."/>
            <person name="Roe B.A."/>
        </authorList>
    </citation>
    <scope>NUCLEOTIDE SEQUENCE [LARGE SCALE GENOMIC DNA]</scope>
    <source>
        <strain evidence="1">A17</strain>
        <strain evidence="2 3">cv. Jemalong A17</strain>
    </source>
</reference>
<gene>
    <name evidence="1" type="ordered locus">MTR_7g056730</name>
</gene>
<accession>A0A072TZZ3</accession>
<dbReference type="HOGENOM" id="CLU_1456528_0_0_1"/>
<dbReference type="EMBL" id="CM001223">
    <property type="protein sequence ID" value="KEH22761.1"/>
    <property type="molecule type" value="Genomic_DNA"/>
</dbReference>
<dbReference type="Proteomes" id="UP000002051">
    <property type="component" value="Unassembled WGS sequence"/>
</dbReference>
<dbReference type="PANTHER" id="PTHR36617:SF5">
    <property type="entry name" value="OS05G0421675 PROTEIN"/>
    <property type="match status" value="1"/>
</dbReference>
<dbReference type="PANTHER" id="PTHR36617">
    <property type="entry name" value="PROTEIN, PUTATIVE-RELATED"/>
    <property type="match status" value="1"/>
</dbReference>
<keyword evidence="3" id="KW-1185">Reference proteome</keyword>
<dbReference type="EnsemblPlants" id="KEH22761">
    <property type="protein sequence ID" value="KEH22761"/>
    <property type="gene ID" value="MTR_7g056730"/>
</dbReference>
<proteinExistence type="predicted"/>
<evidence type="ECO:0000313" key="2">
    <source>
        <dbReference type="EnsemblPlants" id="KEH22761"/>
    </source>
</evidence>
<evidence type="ECO:0000313" key="3">
    <source>
        <dbReference type="Proteomes" id="UP000002051"/>
    </source>
</evidence>